<keyword evidence="2" id="KW-1003">Cell membrane</keyword>
<dbReference type="InterPro" id="IPR003807">
    <property type="entry name" value="DUF202"/>
</dbReference>
<dbReference type="EMBL" id="QKYT01000078">
    <property type="protein sequence ID" value="RIA94541.1"/>
    <property type="molecule type" value="Genomic_DNA"/>
</dbReference>
<dbReference type="OrthoDB" id="199599at2759"/>
<evidence type="ECO:0000313" key="9">
    <source>
        <dbReference type="Proteomes" id="UP000265703"/>
    </source>
</evidence>
<dbReference type="AlphaFoldDB" id="A0A397THS6"/>
<feature type="transmembrane region" description="Helical" evidence="6">
    <location>
        <begin position="157"/>
        <end position="179"/>
    </location>
</feature>
<feature type="transmembrane region" description="Helical" evidence="6">
    <location>
        <begin position="117"/>
        <end position="137"/>
    </location>
</feature>
<evidence type="ECO:0000313" key="8">
    <source>
        <dbReference type="EMBL" id="RIA94541.1"/>
    </source>
</evidence>
<evidence type="ECO:0000256" key="3">
    <source>
        <dbReference type="ARBA" id="ARBA00022692"/>
    </source>
</evidence>
<gene>
    <name evidence="8" type="ORF">C1645_734691</name>
</gene>
<dbReference type="GO" id="GO:0005886">
    <property type="term" value="C:plasma membrane"/>
    <property type="evidence" value="ECO:0007669"/>
    <property type="project" value="UniProtKB-SubCell"/>
</dbReference>
<evidence type="ECO:0000259" key="7">
    <source>
        <dbReference type="Pfam" id="PF02656"/>
    </source>
</evidence>
<keyword evidence="5 6" id="KW-0472">Membrane</keyword>
<dbReference type="PANTHER" id="PTHR34187:SF2">
    <property type="entry name" value="DUF202 DOMAIN-CONTAINING PROTEIN"/>
    <property type="match status" value="1"/>
</dbReference>
<dbReference type="InterPro" id="IPR052053">
    <property type="entry name" value="IM_YidH-like"/>
</dbReference>
<reference evidence="8 9" key="1">
    <citation type="submission" date="2018-06" db="EMBL/GenBank/DDBJ databases">
        <title>Comparative genomics reveals the genomic features of Rhizophagus irregularis, R. cerebriforme, R. diaphanum and Gigaspora rosea, and their symbiotic lifestyle signature.</title>
        <authorList>
            <person name="Morin E."/>
            <person name="San Clemente H."/>
            <person name="Chen E.C.H."/>
            <person name="De La Providencia I."/>
            <person name="Hainaut M."/>
            <person name="Kuo A."/>
            <person name="Kohler A."/>
            <person name="Murat C."/>
            <person name="Tang N."/>
            <person name="Roy S."/>
            <person name="Loubradou J."/>
            <person name="Henrissat B."/>
            <person name="Grigoriev I.V."/>
            <person name="Corradi N."/>
            <person name="Roux C."/>
            <person name="Martin F.M."/>
        </authorList>
    </citation>
    <scope>NUCLEOTIDE SEQUENCE [LARGE SCALE GENOMIC DNA]</scope>
    <source>
        <strain evidence="8 9">DAOM 227022</strain>
    </source>
</reference>
<evidence type="ECO:0000256" key="2">
    <source>
        <dbReference type="ARBA" id="ARBA00022475"/>
    </source>
</evidence>
<accession>A0A397THS6</accession>
<proteinExistence type="predicted"/>
<dbReference type="Proteomes" id="UP000265703">
    <property type="component" value="Unassembled WGS sequence"/>
</dbReference>
<name>A0A397THS6_9GLOM</name>
<protein>
    <recommendedName>
        <fullName evidence="7">DUF202 domain-containing protein</fullName>
    </recommendedName>
</protein>
<feature type="transmembrane region" description="Helical" evidence="6">
    <location>
        <begin position="78"/>
        <end position="97"/>
    </location>
</feature>
<organism evidence="8 9">
    <name type="scientific">Glomus cerebriforme</name>
    <dbReference type="NCBI Taxonomy" id="658196"/>
    <lineage>
        <taxon>Eukaryota</taxon>
        <taxon>Fungi</taxon>
        <taxon>Fungi incertae sedis</taxon>
        <taxon>Mucoromycota</taxon>
        <taxon>Glomeromycotina</taxon>
        <taxon>Glomeromycetes</taxon>
        <taxon>Glomerales</taxon>
        <taxon>Glomeraceae</taxon>
        <taxon>Glomus</taxon>
    </lineage>
</organism>
<evidence type="ECO:0000256" key="5">
    <source>
        <dbReference type="ARBA" id="ARBA00023136"/>
    </source>
</evidence>
<keyword evidence="4 6" id="KW-1133">Transmembrane helix</keyword>
<evidence type="ECO:0000256" key="1">
    <source>
        <dbReference type="ARBA" id="ARBA00004651"/>
    </source>
</evidence>
<comment type="caution">
    <text evidence="8">The sequence shown here is derived from an EMBL/GenBank/DDBJ whole genome shotgun (WGS) entry which is preliminary data.</text>
</comment>
<comment type="subcellular location">
    <subcellularLocation>
        <location evidence="1">Cell membrane</location>
        <topology evidence="1">Multi-pass membrane protein</topology>
    </subcellularLocation>
</comment>
<dbReference type="PANTHER" id="PTHR34187">
    <property type="entry name" value="FGR18P"/>
    <property type="match status" value="1"/>
</dbReference>
<dbReference type="Pfam" id="PF02656">
    <property type="entry name" value="DUF202"/>
    <property type="match status" value="1"/>
</dbReference>
<evidence type="ECO:0000256" key="6">
    <source>
        <dbReference type="SAM" id="Phobius"/>
    </source>
</evidence>
<sequence>MKINTSNSLLNDVVTSTNGYGTFSEQTQKNPAQLECGQKCFRNPIADCTFFKISYPTTLVIKNDGSTARDNCSIERNFLSWLRLSLALVVVGMSYYLRFEIIPPPAFPTESGGDSSSTLLGLFFIFLGISILIWALFNYFVFQQMLADRCAVVEHGIIHFFVAAFVGLTIFMASVYNILQEDG</sequence>
<feature type="domain" description="DUF202" evidence="7">
    <location>
        <begin position="72"/>
        <end position="144"/>
    </location>
</feature>
<keyword evidence="3 6" id="KW-0812">Transmembrane</keyword>
<evidence type="ECO:0000256" key="4">
    <source>
        <dbReference type="ARBA" id="ARBA00022989"/>
    </source>
</evidence>
<keyword evidence="9" id="KW-1185">Reference proteome</keyword>